<dbReference type="EMBL" id="JACGWK010001717">
    <property type="protein sequence ID" value="KAL0283532.1"/>
    <property type="molecule type" value="Genomic_DNA"/>
</dbReference>
<name>A0AAW2INH8_9LAMI</name>
<gene>
    <name evidence="1" type="ORF">Sangu_2885400</name>
</gene>
<comment type="caution">
    <text evidence="1">The sequence shown here is derived from an EMBL/GenBank/DDBJ whole genome shotgun (WGS) entry which is preliminary data.</text>
</comment>
<accession>A0AAW2INH8</accession>
<sequence length="93" mass="10242">MFGSVMRSWFLSLRYHPIVIVEDNTSSTVLGTTPNSWISFCIHTASFAASKAAVYLASVLESVVVYCLEWFQATTPTLNLNRNLDCDLASSSS</sequence>
<reference evidence="1" key="1">
    <citation type="submission" date="2020-06" db="EMBL/GenBank/DDBJ databases">
        <authorList>
            <person name="Li T."/>
            <person name="Hu X."/>
            <person name="Zhang T."/>
            <person name="Song X."/>
            <person name="Zhang H."/>
            <person name="Dai N."/>
            <person name="Sheng W."/>
            <person name="Hou X."/>
            <person name="Wei L."/>
        </authorList>
    </citation>
    <scope>NUCLEOTIDE SEQUENCE</scope>
    <source>
        <strain evidence="1">G01</strain>
        <tissue evidence="1">Leaf</tissue>
    </source>
</reference>
<reference evidence="1" key="2">
    <citation type="journal article" date="2024" name="Plant">
        <title>Genomic evolution and insights into agronomic trait innovations of Sesamum species.</title>
        <authorList>
            <person name="Miao H."/>
            <person name="Wang L."/>
            <person name="Qu L."/>
            <person name="Liu H."/>
            <person name="Sun Y."/>
            <person name="Le M."/>
            <person name="Wang Q."/>
            <person name="Wei S."/>
            <person name="Zheng Y."/>
            <person name="Lin W."/>
            <person name="Duan Y."/>
            <person name="Cao H."/>
            <person name="Xiong S."/>
            <person name="Wang X."/>
            <person name="Wei L."/>
            <person name="Li C."/>
            <person name="Ma Q."/>
            <person name="Ju M."/>
            <person name="Zhao R."/>
            <person name="Li G."/>
            <person name="Mu C."/>
            <person name="Tian Q."/>
            <person name="Mei H."/>
            <person name="Zhang T."/>
            <person name="Gao T."/>
            <person name="Zhang H."/>
        </authorList>
    </citation>
    <scope>NUCLEOTIDE SEQUENCE</scope>
    <source>
        <strain evidence="1">G01</strain>
    </source>
</reference>
<proteinExistence type="predicted"/>
<dbReference type="AlphaFoldDB" id="A0AAW2INH8"/>
<protein>
    <submittedName>
        <fullName evidence="1">Uncharacterized protein</fullName>
    </submittedName>
</protein>
<organism evidence="1">
    <name type="scientific">Sesamum angustifolium</name>
    <dbReference type="NCBI Taxonomy" id="2727405"/>
    <lineage>
        <taxon>Eukaryota</taxon>
        <taxon>Viridiplantae</taxon>
        <taxon>Streptophyta</taxon>
        <taxon>Embryophyta</taxon>
        <taxon>Tracheophyta</taxon>
        <taxon>Spermatophyta</taxon>
        <taxon>Magnoliopsida</taxon>
        <taxon>eudicotyledons</taxon>
        <taxon>Gunneridae</taxon>
        <taxon>Pentapetalae</taxon>
        <taxon>asterids</taxon>
        <taxon>lamiids</taxon>
        <taxon>Lamiales</taxon>
        <taxon>Pedaliaceae</taxon>
        <taxon>Sesamum</taxon>
    </lineage>
</organism>
<evidence type="ECO:0000313" key="1">
    <source>
        <dbReference type="EMBL" id="KAL0283532.1"/>
    </source>
</evidence>